<name>A0ABD0K8K2_9CAEN</name>
<protein>
    <submittedName>
        <fullName evidence="1">Uncharacterized protein</fullName>
    </submittedName>
</protein>
<dbReference type="Proteomes" id="UP001519460">
    <property type="component" value="Unassembled WGS sequence"/>
</dbReference>
<comment type="caution">
    <text evidence="1">The sequence shown here is derived from an EMBL/GenBank/DDBJ whole genome shotgun (WGS) entry which is preliminary data.</text>
</comment>
<gene>
    <name evidence="1" type="ORF">BaRGS_00025334</name>
</gene>
<accession>A0ABD0K8K2</accession>
<dbReference type="EMBL" id="JACVVK020000227">
    <property type="protein sequence ID" value="KAK7483394.1"/>
    <property type="molecule type" value="Genomic_DNA"/>
</dbReference>
<evidence type="ECO:0000313" key="1">
    <source>
        <dbReference type="EMBL" id="KAK7483394.1"/>
    </source>
</evidence>
<proteinExistence type="predicted"/>
<reference evidence="1 2" key="1">
    <citation type="journal article" date="2023" name="Sci. Data">
        <title>Genome assembly of the Korean intertidal mud-creeper Batillaria attramentaria.</title>
        <authorList>
            <person name="Patra A.K."/>
            <person name="Ho P.T."/>
            <person name="Jun S."/>
            <person name="Lee S.J."/>
            <person name="Kim Y."/>
            <person name="Won Y.J."/>
        </authorList>
    </citation>
    <scope>NUCLEOTIDE SEQUENCE [LARGE SCALE GENOMIC DNA]</scope>
    <source>
        <strain evidence="1">Wonlab-2016</strain>
    </source>
</reference>
<organism evidence="1 2">
    <name type="scientific">Batillaria attramentaria</name>
    <dbReference type="NCBI Taxonomy" id="370345"/>
    <lineage>
        <taxon>Eukaryota</taxon>
        <taxon>Metazoa</taxon>
        <taxon>Spiralia</taxon>
        <taxon>Lophotrochozoa</taxon>
        <taxon>Mollusca</taxon>
        <taxon>Gastropoda</taxon>
        <taxon>Caenogastropoda</taxon>
        <taxon>Sorbeoconcha</taxon>
        <taxon>Cerithioidea</taxon>
        <taxon>Batillariidae</taxon>
        <taxon>Batillaria</taxon>
    </lineage>
</organism>
<dbReference type="AlphaFoldDB" id="A0ABD0K8K2"/>
<sequence>MITRQTGCTPTAWTSITNIRSNLRRLHLNHQRIVVTAMLKTASCHVRLKIHKVNVAVSRNTVHRQGSDKTFGQNPRCSQKERHVHLQIELIFVGSQKQRHVHLQIELIFVGSQRERHVHLQIELMFVDCFTTLREARAGKGNTYGHSWLPYKHHSQAHRTQPMHLHRICTEDPSCMNRICTEDPSCMNQMFTYTGIQSVEVFTKN</sequence>
<evidence type="ECO:0000313" key="2">
    <source>
        <dbReference type="Proteomes" id="UP001519460"/>
    </source>
</evidence>
<keyword evidence="2" id="KW-1185">Reference proteome</keyword>